<reference evidence="2" key="1">
    <citation type="journal article" date="2008" name="Nat. Genet.">
        <title>The Pristionchus pacificus genome provides a unique perspective on nematode lifestyle and parasitism.</title>
        <authorList>
            <person name="Dieterich C."/>
            <person name="Clifton S.W."/>
            <person name="Schuster L.N."/>
            <person name="Chinwalla A."/>
            <person name="Delehaunty K."/>
            <person name="Dinkelacker I."/>
            <person name="Fulton L."/>
            <person name="Fulton R."/>
            <person name="Godfrey J."/>
            <person name="Minx P."/>
            <person name="Mitreva M."/>
            <person name="Roeseler W."/>
            <person name="Tian H."/>
            <person name="Witte H."/>
            <person name="Yang S.P."/>
            <person name="Wilson R.K."/>
            <person name="Sommer R.J."/>
        </authorList>
    </citation>
    <scope>NUCLEOTIDE SEQUENCE [LARGE SCALE GENOMIC DNA]</scope>
    <source>
        <strain evidence="2">PS312</strain>
    </source>
</reference>
<accession>A0A8R1YG69</accession>
<dbReference type="EnsemblMetazoa" id="PPA20556.1">
    <property type="protein sequence ID" value="PPA20556.1"/>
    <property type="gene ID" value="WBGene00110110"/>
</dbReference>
<evidence type="ECO:0000313" key="1">
    <source>
        <dbReference type="EnsemblMetazoa" id="PPA20556.1"/>
    </source>
</evidence>
<accession>A0A454XXM8</accession>
<organism evidence="1 2">
    <name type="scientific">Pristionchus pacificus</name>
    <name type="common">Parasitic nematode worm</name>
    <dbReference type="NCBI Taxonomy" id="54126"/>
    <lineage>
        <taxon>Eukaryota</taxon>
        <taxon>Metazoa</taxon>
        <taxon>Ecdysozoa</taxon>
        <taxon>Nematoda</taxon>
        <taxon>Chromadorea</taxon>
        <taxon>Rhabditida</taxon>
        <taxon>Rhabditina</taxon>
        <taxon>Diplogasteromorpha</taxon>
        <taxon>Diplogasteroidea</taxon>
        <taxon>Neodiplogasteridae</taxon>
        <taxon>Pristionchus</taxon>
    </lineage>
</organism>
<reference evidence="1" key="2">
    <citation type="submission" date="2022-06" db="UniProtKB">
        <authorList>
            <consortium name="EnsemblMetazoa"/>
        </authorList>
    </citation>
    <scope>IDENTIFICATION</scope>
    <source>
        <strain evidence="1">PS312</strain>
    </source>
</reference>
<name>A0A454XXM8_PRIPA</name>
<gene>
    <name evidence="1" type="primary">WBGene00110110</name>
</gene>
<protein>
    <submittedName>
        <fullName evidence="1">Uncharacterized protein</fullName>
    </submittedName>
</protein>
<dbReference type="AlphaFoldDB" id="A0A454XXM8"/>
<evidence type="ECO:0000313" key="2">
    <source>
        <dbReference type="Proteomes" id="UP000005239"/>
    </source>
</evidence>
<dbReference type="Proteomes" id="UP000005239">
    <property type="component" value="Unassembled WGS sequence"/>
</dbReference>
<sequence>MRVFQCLLLIFKLNQPNPEVPVFSTKRVGLHVELLVEAHRDLERRVARMKARNQDNKYYWADELDLVSSLLESTRTTIAKARAHENGDESFIQKESILVNLLSSQKDLIERKSEQLQQLEKNARYA</sequence>
<proteinExistence type="predicted"/>
<keyword evidence="2" id="KW-1185">Reference proteome</keyword>